<comment type="subcellular location">
    <subcellularLocation>
        <location evidence="1">Cytoplasm</location>
    </subcellularLocation>
</comment>
<feature type="domain" description="Ig-like" evidence="7">
    <location>
        <begin position="1669"/>
        <end position="1761"/>
    </location>
</feature>
<feature type="domain" description="Ig-like" evidence="7">
    <location>
        <begin position="3308"/>
        <end position="3399"/>
    </location>
</feature>
<keyword evidence="3" id="KW-0677">Repeat</keyword>
<evidence type="ECO:0000256" key="1">
    <source>
        <dbReference type="ARBA" id="ARBA00004496"/>
    </source>
</evidence>
<name>A0A7E4ZS77_PANRE</name>
<dbReference type="FunFam" id="2.60.40.10:FF:000119">
    <property type="entry name" value="Sallimus, isoform P"/>
    <property type="match status" value="7"/>
</dbReference>
<evidence type="ECO:0000313" key="9">
    <source>
        <dbReference type="WBParaSite" id="Pan_g14400.t1"/>
    </source>
</evidence>
<dbReference type="PROSITE" id="PS50835">
    <property type="entry name" value="IG_LIKE"/>
    <property type="match status" value="29"/>
</dbReference>
<feature type="compositionally biased region" description="Basic and acidic residues" evidence="6">
    <location>
        <begin position="3694"/>
        <end position="3709"/>
    </location>
</feature>
<feature type="domain" description="Ig-like" evidence="7">
    <location>
        <begin position="2649"/>
        <end position="2740"/>
    </location>
</feature>
<dbReference type="PANTHER" id="PTHR47633">
    <property type="entry name" value="IMMUNOGLOBULIN"/>
    <property type="match status" value="1"/>
</dbReference>
<dbReference type="GO" id="GO:0019899">
    <property type="term" value="F:enzyme binding"/>
    <property type="evidence" value="ECO:0007669"/>
    <property type="project" value="UniProtKB-ARBA"/>
</dbReference>
<feature type="domain" description="Ig-like" evidence="7">
    <location>
        <begin position="767"/>
        <end position="857"/>
    </location>
</feature>
<feature type="compositionally biased region" description="Low complexity" evidence="6">
    <location>
        <begin position="671"/>
        <end position="690"/>
    </location>
</feature>
<accession>A0A7E4ZS77</accession>
<dbReference type="PANTHER" id="PTHR47633:SF4">
    <property type="entry name" value="MYOPALLADIN ISOFORM X1"/>
    <property type="match status" value="1"/>
</dbReference>
<feature type="compositionally biased region" description="Low complexity" evidence="6">
    <location>
        <begin position="613"/>
        <end position="661"/>
    </location>
</feature>
<feature type="domain" description="Ig-like" evidence="7">
    <location>
        <begin position="3710"/>
        <end position="3803"/>
    </location>
</feature>
<keyword evidence="4" id="KW-1015">Disulfide bond</keyword>
<dbReference type="FunFam" id="2.60.40.10:FF:000425">
    <property type="entry name" value="Myosin light chain kinase"/>
    <property type="match status" value="2"/>
</dbReference>
<feature type="domain" description="Ig-like" evidence="7">
    <location>
        <begin position="4694"/>
        <end position="4782"/>
    </location>
</feature>
<evidence type="ECO:0000256" key="6">
    <source>
        <dbReference type="SAM" id="MobiDB-lite"/>
    </source>
</evidence>
<feature type="domain" description="Ig-like" evidence="7">
    <location>
        <begin position="2385"/>
        <end position="2477"/>
    </location>
</feature>
<keyword evidence="2" id="KW-0963">Cytoplasm</keyword>
<reference evidence="9" key="2">
    <citation type="submission" date="2020-10" db="UniProtKB">
        <authorList>
            <consortium name="WormBaseParasite"/>
        </authorList>
    </citation>
    <scope>IDENTIFICATION</scope>
</reference>
<feature type="region of interest" description="Disordered" evidence="6">
    <location>
        <begin position="4898"/>
        <end position="4934"/>
    </location>
</feature>
<feature type="compositionally biased region" description="Low complexity" evidence="6">
    <location>
        <begin position="330"/>
        <end position="341"/>
    </location>
</feature>
<feature type="compositionally biased region" description="Polar residues" evidence="6">
    <location>
        <begin position="4919"/>
        <end position="4931"/>
    </location>
</feature>
<dbReference type="InterPro" id="IPR003598">
    <property type="entry name" value="Ig_sub2"/>
</dbReference>
<evidence type="ECO:0000256" key="3">
    <source>
        <dbReference type="ARBA" id="ARBA00022737"/>
    </source>
</evidence>
<dbReference type="FunFam" id="2.60.40.10:FF:000032">
    <property type="entry name" value="palladin isoform X1"/>
    <property type="match status" value="2"/>
</dbReference>
<keyword evidence="8" id="KW-1185">Reference proteome</keyword>
<dbReference type="GO" id="GO:0060298">
    <property type="term" value="P:positive regulation of sarcomere organization"/>
    <property type="evidence" value="ECO:0007669"/>
    <property type="project" value="UniProtKB-ARBA"/>
</dbReference>
<dbReference type="Proteomes" id="UP000492821">
    <property type="component" value="Unassembled WGS sequence"/>
</dbReference>
<dbReference type="SMART" id="SM00409">
    <property type="entry name" value="IG"/>
    <property type="match status" value="34"/>
</dbReference>
<feature type="domain" description="Ig-like" evidence="7">
    <location>
        <begin position="1264"/>
        <end position="1355"/>
    </location>
</feature>
<dbReference type="CDD" id="cd00096">
    <property type="entry name" value="Ig"/>
    <property type="match status" value="7"/>
</dbReference>
<dbReference type="SMART" id="SM00408">
    <property type="entry name" value="IGc2"/>
    <property type="match status" value="23"/>
</dbReference>
<evidence type="ECO:0000256" key="4">
    <source>
        <dbReference type="ARBA" id="ARBA00023157"/>
    </source>
</evidence>
<dbReference type="GO" id="GO:0040017">
    <property type="term" value="P:positive regulation of locomotion"/>
    <property type="evidence" value="ECO:0007669"/>
    <property type="project" value="UniProtKB-ARBA"/>
</dbReference>
<feature type="compositionally biased region" description="Polar residues" evidence="6">
    <location>
        <begin position="342"/>
        <end position="363"/>
    </location>
</feature>
<feature type="compositionally biased region" description="Polar residues" evidence="6">
    <location>
        <begin position="490"/>
        <end position="522"/>
    </location>
</feature>
<dbReference type="InterPro" id="IPR007110">
    <property type="entry name" value="Ig-like_dom"/>
</dbReference>
<sequence length="5030" mass="557128">MMEKGKEEDKKAQAWIDWKPEGIYVASASGIWWIDGVREKHKSQSVFPPSGSLQIPPDDPAFCPEGTCQLARISLAQPLQDKRAIVGQTVKLEAQIEGHPDPVIKWLKDGHNVTTCPDYELIENGKTYTLVIPAASGADCGRFTIQAMNAAGIKQSTCMLIVAPAPTPIPGGGSLSIANSPAPPQTPVGPSAPFFLKELRHQPMKQGERAVFEARVVGVPVPTVEWLKDGKPLNNYRIKTEYDTSTGICALIIPQVFNEDVAEYSVKASNSNGSTLSTAKVLPKDEFEKWFVSEQQAVTKERKEKMQLRLQKQQQQQQRVLSPQNRVLSPQQRPQTLTPQRNVAQRQMERQQYLSSNWGSDSETGWGVSESETEPEVALNTRGMAPIFRSDLRGLKLTEGTDAILQCNILWFKNGRPIQSNGSQRVQINYRGSLAILKISNVTTEDSGEYTVLVDNIHGKAQNSAPIEVFPLYREPEKPRAVPTPPAPSSHYSQPKQPSVSTQQQQAYSTPVISSNSGATGAQQRYSQPQQQQPQVPQEQQRYSQPQPQQQQRYSQPQQPQPEQQRYSQPQPQQQPRQYQQQVEQVPQHYYQHPSVVLRNNSQHVYSHPKPVAPAAAPVQQQPAPPVRSSYQPQQHVQQQQPVQPSYHQQQQHHQQQQYYYEPVAPGSPYSQPQAPWRSSSSSSSRPQAPVEVAADFDFGPRQRPHPYAQLPAQAQYHLQQQYEHQQSSNMPVFQKKQTTTTTANGSVPHANGGVQVGIGGAAITPPLFKVTPKPALVAPGGTATFNAVIVGHPTPQITWVKANGTPIKSDNKKFTITASGEKHSLTIKQIALNDAQMYAVIAKNPGGAITEAFELAVQEPKKAEAPQFVGKFQSVTIYDGDSLKLYCKAVNDVAKMVWLRDGTPLKTGGSIKIENKAPGESILYLNNATMQDGGWYQCDASNAAGTTSLKGRVVVQTRKKLGSPVRERITLRKVDRREALRRSPQPQTVPSKEHPKFTSQLASLQLPEGSQAILDVTYTPTDDPNLKIAWLLNGKALLASSRVTQQSEFGHAVLEINPVTVFDHGEYTVVAVNQLGEARSTGVIDVSGYRSPSVNAFLLGQQEGHTGKEYQQQLEQTATQLFTQQQQSGRSSVPTVDRPNFIKDLRSQEIFEGQPLHLETKLTPINDPNLKVEFLLNGQPIQPNDHIQIQVQAGFVVISIAETTAADAGFYQIQASNARGIAETSATVLIHARSDISKENQGYDVEDVREIQYSVNKGQKQAPQFLSQLSDYHCPDELGRSYFEARVAPVNDPTLRVVWLKDGHPLPNANRIQTFHNFGFVSLTLHPTYPEDAGEYTCQLNSDLGEASSTAVLSTVSQEVLQLDPLHQDSLSVINQIEGHEVHIGPILHERPEEFHSLEAPRIARELATKIEVEENEPVHFEARIQPASDVKMTVEWYHNGAPLPAAHRFRPMFDFGYVALDILYAYPEDSGTYTMVAKNELGQAESSLELVVTKQGVLYLDPQHPEGLERIQELEQPKNFGLNEVADRECDNPPHFLGNLQDLELNENDDLHFELKLTPVHDPTMVVEWFLNDQPVLTGSRIRSTYDFGFISMDIKGVIPEDSGVYSVRARNALGEDVRQCQVNVIGKDAILSNTQHEDSIAKIQYLESLNKYGREEVEDAGPDNGPQFVQELPAGPTEITEGQPLHLECKVEPVSDNTLVIEWFRNGNPIPHAHRFRTFHDFGFVSLDILHFYAEDSGTYTCVARNAIGETQTSTEIHCDGVPLSSLYMSALKPRPPSKDTVSPGKAKAASVSPRSSLLLKNDVNIVPPPAALGKVYGQTQHPQSIARIAELEAPKLAAEEAPEAEKQAPYFVKPLGDGQTLEAAEADNVYLEAQIGPTDDNTLTYEWLLNDQPLMQAHRFVTSYDFGFAALNILYIYPEDSGTYTLVVRNAIGESRSSIDIQCGGKDSMLTDTFHPTSIQRITELEASRPLPEEAPDAEKQAPAIVQPLPPTVEGVNETGSVHFDAQFTPIDDNQLKVYWLFNGQPLKHSNRYKLLNDFGYASLDIAFVIPSDAGEYTLVVENEQGQATSTTFFDVSGSGTINDETNHPESLRRIQEIEAVRPAEPTDEDQAPDAPVFTQELNGPTEVLVEGTPAHFDCTVQPINDPNLVIEWFHNGAPLQHSSRIRTIHDFGYVALELLHTLAEDTGIYTCRATNASGSAETSFEISCEAKRNLYLDSQHQESWQKIQEMENRVDIKEPSPEMNFPPPQFTQPLANFEELIEGDSVRLECRLQPVNDPTLKVVWTRNGEPLPEANRFAPTRNMDYVALDIKAVYGEDSGVYDCRAVSAFGEAVTSANLKIQPTDALLLDTQHQESWNRIQEFESRVPVEPIVPELEQVAPHFVTDLTSNLAEFQEGQPIHFEGQIEPTNDNQLTVEWYHDGQPLINAHRFKVTHDFGYVALDILYAFAQDSGTYTCVVRNALGEAQSESTVQVAPRDGIYTDSQHPTSWQRIQEIEAPREAAPEVEPEAAGAPQILEPLESLARIEGQPAFFQTRISPISDSSLQVQWYKDGQPLGNSNRFVLTNDFGLVALHIIHTVANDAGTYTIVAKNAAGEASADAELTVETNENILTDVQHEESWRRIQEIEAVKQRPEEADDADQGPPKFVQQLQSVEGLIEGQPAHLEAQVQPITDPKLKIQWYHNGRPLGHSSRHTIRNDFGLVSLDISYALSQDIGDYRCVATNDYGEDSTEAHLDCDKRPSIITDTQHEESWRRIQEIEAPREAAPEQEAAAYAKPQFTQPLQSFADVPEGTSIVFEGRLIPVNDPNLQVQWFLNDTPLGQSNRFTMTNDFGNVALRISGVTTHDQGVYSCKAVNAEGAAISNASLAVLGDETLFLQSAHPTSLAKIQELEGIDKFPRLEYPEDNYDKPVWVETFENVEVEDEGAVVVLSGIVEPANDPALRIEWLLNGVPLLNANRFRQENNFGQVSLTIVHVLPHDSGVYSARAYNDHGEVVTSGTVKVAGYESILRSTQHPTSWDKIQELERPKIIEEVETIEEKEKPRFLTQLESAEVPEGTPIHLEATFQPARDSSLVVEWQCNGHPLGASQLIKTRHELGWASLDIAAGNPDHEGVYTLNIANSEGDASSSASIKVAGIGSILGDTQHEESWRRIQEIEAPREKTPDSAPPEYEAPSIQVDIKDIECEEGDPSRFEATILPTNDPTLQIQWIRNGIPLQHGSKYAISQDFGFSTLAIGYTYPEDEGVYQVRAVNAKGEAVSSATLKCTPKDSLLLDTQHEESWRRIQEIEAPKEAPEEVEPEPKPAPRFTAPIQTPGELHEGQPAHFETTVEPVDDPNLKIQWYLNGAPVAASNRAKIINDFGWIILNLSSVDERDSGVWECVATNEAGEARESTELNVLGRDVIYGDTQHEESWRRIQEIEAPREAAPEQEAAAFDAPQITVQLVAPVDTAEGDSAHLAAQYTPVNDPKLRVEWYKDGAPLYHANRYKMVSDFGFAILDILYLLAHDSGEYTVKVINEAGEASSSVVIDVGSGSGLILDPQNETKAKAVEDLEESLRRRPEEEDLAPEERIPVWVEPLSAPVEAESGDRVHFSARYEPVDDNQLQIQWFVNGRALFAGSRVKTLNDFGYCVLEISPVYPEDSGEYTAKVFNKVGEAVTSTSLQVEGKETIITQSQLPSSMAGAQARIDEIENRKREETERPEVEHGPPKFTSQLQTLPELREGSLIHLDVQVEPVADPRLKIEWFHNGNPVGHSSRMKTIHDFGFVVLELSPAEPQDTGTWTVRATNDFGSDEVSTEISVSPDSGISYEWVAPGERRERITQLEDWINRPRDELDDVIEEFDAPVFTEELQDLGESTETDAASFMCVLEPIGDPSMKVEWQHNGHAIPFSNRIQTSNDFGVITLNIKHLIAQDSGEYSCVATNSKGEARTTGTIIVQTLIESEIPTVVQPLVEHIDSQEGESVHLECRVTPINDPKLTVQWRRNGAPLPDANRFKTNFEFGFATLDLLYAYPEDNGDYELVVTNDKGEASTTGHVVVIAGTSLDFKPQAPGSTMEHLEHHLRQFTQTEINLTEEDAYDPNVQRAPEFKAPLTNVGVDEGEFARFETQLAPINDPYLKVEWYKNQKPVLLGNRFRNTLESGYVALDLLYALPDDTGEYTCVATNKFGQAMISAKLACQGLKHIITDSQIPQGVLVSDIKRGGEDTLYWQENTEQTPRQKQPPQFTIRPRNIQATENEPARFECAVIGNPKPRVLWYINGNQALHGHRYKLTYDGIYYITITHTKISDAGEIVAIAKNSEGEVLASANLDVFQRDDFRQQVLKSTQLKTADSLRERETEWKRETLGSLGDAFTKAPKASVPKLLQVERTKAPFEPLETEELVSKFIRPRDDQFYEKLSYVEREQKQFENVTLEPVSLRPGKIDKYQPPTEEMEKVNLRGVKRPEEGAKDRKKFASPPPDWADGVVKLGKPAGKIVQVDAPEPEVIVPARDQVSLKQAKPKPAPEHSRVTIAEERAKLRQVQQGPQIEPEKIIPAKDQVQFKQKYAPNLVKQQDHTVIEATTLKDTPEVVKKELEKTSISKKPMPTKLGASNKAPPTMQTQLKPIQGELGRAAKFSVAFAGDQPINVKWFHNGKELRSAFDTLIRTTATESTLDLSKLKKSHEGEYTCRLENVAGQVESTANLIVAAPAQRGVAPDFRSKLTDQRIGQGATGKFSCSIIGEPRPAVAWFKDGKPLPNDARYTIVDEGNESSLQIDGILAPDAGVYEVVAKNPAGEARCKAKLNIVLSKTGKGAEAGPKLEAPRFLAQIQPLIVNEGQSAEFRAQYSGAPEPTIRWYRNNEPIKPGRNYETGHGNGEAWLKILSANQDDVAEYKVDAINPAGKAATVANLVVKPPAGKLAGPVKPGTTTTTTVTTGGTTKSKQTAGANGSVKQASGPKAPQFLQKLSAINARAGENVKFVADIDGSPLPTVTWQFNGRPLTNGRDHKISVAGNKATLEIVRAGPANAGTYQISLKNATGTATSDAKLTLQSR</sequence>
<evidence type="ECO:0000259" key="7">
    <source>
        <dbReference type="PROSITE" id="PS50835"/>
    </source>
</evidence>
<feature type="region of interest" description="Disordered" evidence="6">
    <location>
        <begin position="606"/>
        <end position="690"/>
    </location>
</feature>
<dbReference type="InterPro" id="IPR036179">
    <property type="entry name" value="Ig-like_dom_sf"/>
</dbReference>
<feature type="domain" description="Ig-like" evidence="7">
    <location>
        <begin position="3177"/>
        <end position="3267"/>
    </location>
</feature>
<feature type="domain" description="Ig-like" evidence="7">
    <location>
        <begin position="861"/>
        <end position="955"/>
    </location>
</feature>
<feature type="domain" description="Ig-like" evidence="7">
    <location>
        <begin position="408"/>
        <end position="468"/>
    </location>
</feature>
<feature type="domain" description="Ig-like" evidence="7">
    <location>
        <begin position="4081"/>
        <end position="4177"/>
    </location>
</feature>
<dbReference type="Gene3D" id="2.60.40.10">
    <property type="entry name" value="Immunoglobulins"/>
    <property type="match status" value="34"/>
</dbReference>
<proteinExistence type="predicted"/>
<feature type="domain" description="Ig-like" evidence="7">
    <location>
        <begin position="996"/>
        <end position="1088"/>
    </location>
</feature>
<feature type="domain" description="Ig-like" evidence="7">
    <location>
        <begin position="3440"/>
        <end position="3531"/>
    </location>
</feature>
<feature type="region of interest" description="Disordered" evidence="6">
    <location>
        <begin position="303"/>
        <end position="378"/>
    </location>
</feature>
<dbReference type="GO" id="GO:0045989">
    <property type="term" value="P:positive regulation of striated muscle contraction"/>
    <property type="evidence" value="ECO:0007669"/>
    <property type="project" value="UniProtKB-ARBA"/>
</dbReference>
<feature type="domain" description="Ig-like" evidence="7">
    <location>
        <begin position="2518"/>
        <end position="2608"/>
    </location>
</feature>
<feature type="domain" description="Ig-like" evidence="7">
    <location>
        <begin position="193"/>
        <end position="282"/>
    </location>
</feature>
<feature type="domain" description="Ig-like" evidence="7">
    <location>
        <begin position="2781"/>
        <end position="2872"/>
    </location>
</feature>
<feature type="domain" description="Ig-like" evidence="7">
    <location>
        <begin position="4595"/>
        <end position="4683"/>
    </location>
</feature>
<dbReference type="Pfam" id="PF07679">
    <property type="entry name" value="I-set"/>
    <property type="match status" value="34"/>
</dbReference>
<reference evidence="8" key="1">
    <citation type="journal article" date="2013" name="Genetics">
        <title>The draft genome and transcriptome of Panagrellus redivivus are shaped by the harsh demands of a free-living lifestyle.</title>
        <authorList>
            <person name="Srinivasan J."/>
            <person name="Dillman A.R."/>
            <person name="Macchietto M.G."/>
            <person name="Heikkinen L."/>
            <person name="Lakso M."/>
            <person name="Fracchia K.M."/>
            <person name="Antoshechkin I."/>
            <person name="Mortazavi A."/>
            <person name="Wong G."/>
            <person name="Sternberg P.W."/>
        </authorList>
    </citation>
    <scope>NUCLEOTIDE SEQUENCE [LARGE SCALE GENOMIC DNA]</scope>
    <source>
        <strain evidence="8">MT8872</strain>
    </source>
</reference>
<evidence type="ECO:0000256" key="2">
    <source>
        <dbReference type="ARBA" id="ARBA00022490"/>
    </source>
</evidence>
<organism evidence="8 9">
    <name type="scientific">Panagrellus redivivus</name>
    <name type="common">Microworm</name>
    <dbReference type="NCBI Taxonomy" id="6233"/>
    <lineage>
        <taxon>Eukaryota</taxon>
        <taxon>Metazoa</taxon>
        <taxon>Ecdysozoa</taxon>
        <taxon>Nematoda</taxon>
        <taxon>Chromadorea</taxon>
        <taxon>Rhabditida</taxon>
        <taxon>Tylenchina</taxon>
        <taxon>Panagrolaimomorpha</taxon>
        <taxon>Panagrolaimoidea</taxon>
        <taxon>Panagrolaimidae</taxon>
        <taxon>Panagrellus</taxon>
    </lineage>
</organism>
<dbReference type="FunFam" id="2.60.40.10:FF:002429">
    <property type="entry name" value="KETtiN (Drosophila actin-binding) homolog"/>
    <property type="match status" value="1"/>
</dbReference>
<feature type="compositionally biased region" description="Polar residues" evidence="6">
    <location>
        <begin position="320"/>
        <end position="329"/>
    </location>
</feature>
<dbReference type="FunFam" id="2.60.40.10:FF:000697">
    <property type="entry name" value="titin isoform X1"/>
    <property type="match status" value="1"/>
</dbReference>
<feature type="compositionally biased region" description="Low complexity" evidence="6">
    <location>
        <begin position="4899"/>
        <end position="4918"/>
    </location>
</feature>
<feature type="domain" description="Ig-like" evidence="7">
    <location>
        <begin position="4938"/>
        <end position="5026"/>
    </location>
</feature>
<feature type="domain" description="Ig-like" evidence="7">
    <location>
        <begin position="4801"/>
        <end position="4886"/>
    </location>
</feature>
<dbReference type="FunFam" id="2.60.40.10:FF:000107">
    <property type="entry name" value="Myosin, light chain kinase a"/>
    <property type="match status" value="3"/>
</dbReference>
<feature type="domain" description="Ig-like" evidence="7">
    <location>
        <begin position="4223"/>
        <end position="4310"/>
    </location>
</feature>
<feature type="region of interest" description="Disordered" evidence="6">
    <location>
        <begin position="976"/>
        <end position="997"/>
    </location>
</feature>
<feature type="compositionally biased region" description="Low complexity" evidence="6">
    <location>
        <begin position="523"/>
        <end position="585"/>
    </location>
</feature>
<dbReference type="InterPro" id="IPR013098">
    <property type="entry name" value="Ig_I-set"/>
</dbReference>
<feature type="compositionally biased region" description="Low complexity" evidence="6">
    <location>
        <begin position="308"/>
        <end position="319"/>
    </location>
</feature>
<feature type="domain" description="Ig-like" evidence="7">
    <location>
        <begin position="3574"/>
        <end position="3667"/>
    </location>
</feature>
<feature type="domain" description="Ig-like" evidence="7">
    <location>
        <begin position="1402"/>
        <end position="1495"/>
    </location>
</feature>
<dbReference type="InterPro" id="IPR013783">
    <property type="entry name" value="Ig-like_fold"/>
</dbReference>
<dbReference type="GO" id="GO:0031672">
    <property type="term" value="C:A band"/>
    <property type="evidence" value="ECO:0007669"/>
    <property type="project" value="UniProtKB-ARBA"/>
</dbReference>
<evidence type="ECO:0000313" key="8">
    <source>
        <dbReference type="Proteomes" id="UP000492821"/>
    </source>
</evidence>
<dbReference type="SUPFAM" id="SSF48726">
    <property type="entry name" value="Immunoglobulin"/>
    <property type="match status" value="34"/>
</dbReference>
<feature type="domain" description="Ig-like" evidence="7">
    <location>
        <begin position="3846"/>
        <end position="3937"/>
    </location>
</feature>
<feature type="domain" description="Ig-like" evidence="7">
    <location>
        <begin position="3947"/>
        <end position="4038"/>
    </location>
</feature>
<feature type="domain" description="Ig-like" evidence="7">
    <location>
        <begin position="3046"/>
        <end position="3136"/>
    </location>
</feature>
<feature type="region of interest" description="Disordered" evidence="6">
    <location>
        <begin position="477"/>
        <end position="585"/>
    </location>
</feature>
<dbReference type="FunFam" id="2.60.40.10:FF:001843">
    <property type="entry name" value="KETtiN (Drosophila actin-binding) homolog"/>
    <property type="match status" value="1"/>
</dbReference>
<keyword evidence="5" id="KW-0393">Immunoglobulin domain</keyword>
<protein>
    <submittedName>
        <fullName evidence="9">Immunoglobulin I-set domain protein</fullName>
    </submittedName>
</protein>
<dbReference type="InterPro" id="IPR003599">
    <property type="entry name" value="Ig_sub"/>
</dbReference>
<feature type="domain" description="Ig-like" evidence="7">
    <location>
        <begin position="2120"/>
        <end position="2212"/>
    </location>
</feature>
<dbReference type="FunFam" id="2.60.40.10:FF:000962">
    <property type="entry name" value="titin isoform X1"/>
    <property type="match status" value="14"/>
</dbReference>
<dbReference type="FunFam" id="2.60.40.10:FF:001721">
    <property type="entry name" value="KETtiN (Drosophila actin-binding) homolog"/>
    <property type="match status" value="1"/>
</dbReference>
<evidence type="ECO:0000256" key="5">
    <source>
        <dbReference type="ARBA" id="ARBA00023319"/>
    </source>
</evidence>
<feature type="region of interest" description="Disordered" evidence="6">
    <location>
        <begin position="3694"/>
        <end position="3713"/>
    </location>
</feature>
<dbReference type="WBParaSite" id="Pan_g14400.t1">
    <property type="protein sequence ID" value="Pan_g14400.t1"/>
    <property type="gene ID" value="Pan_g14400"/>
</dbReference>
<feature type="domain" description="Ig-like" evidence="7">
    <location>
        <begin position="2914"/>
        <end position="3005"/>
    </location>
</feature>
<feature type="domain" description="Ig-like" evidence="7">
    <location>
        <begin position="2253"/>
        <end position="2346"/>
    </location>
</feature>